<sequence>MASIFLTYLAGVIPVRKSNISYQKEILDKNAFLKSSTSPGSAGKDDDKANLKHPWQAVQEKLLDSLDAIEQSSNLGNGVEFEQKQAARPLSLFAISEGPKLRLLWASFHQLEKEVNNLSGAPDTVDMDNWMMVFSKIIREACQPVCLAWLEKEFCLENRNFDEALIMEKVKGDDSILQTIIKSGKGDLYAELVYFLRYGTL</sequence>
<proteinExistence type="predicted"/>
<reference evidence="1 2" key="1">
    <citation type="submission" date="2014-04" db="EMBL/GenBank/DDBJ databases">
        <authorList>
            <consortium name="International Citrus Genome Consortium"/>
            <person name="Gmitter F."/>
            <person name="Chen C."/>
            <person name="Farmerie W."/>
            <person name="Harkins T."/>
            <person name="Desany B."/>
            <person name="Mohiuddin M."/>
            <person name="Kodira C."/>
            <person name="Borodovsky M."/>
            <person name="Lomsadze A."/>
            <person name="Burns P."/>
            <person name="Jenkins J."/>
            <person name="Prochnik S."/>
            <person name="Shu S."/>
            <person name="Chapman J."/>
            <person name="Pitluck S."/>
            <person name="Schmutz J."/>
            <person name="Rokhsar D."/>
        </authorList>
    </citation>
    <scope>NUCLEOTIDE SEQUENCE</scope>
</reference>
<protein>
    <submittedName>
        <fullName evidence="1">Uncharacterized protein</fullName>
    </submittedName>
</protein>
<feature type="non-terminal residue" evidence="1">
    <location>
        <position position="201"/>
    </location>
</feature>
<dbReference type="PANTHER" id="PTHR36807:SF2">
    <property type="entry name" value="PHOSPHOGLYCOLATE PHOSPHATASE"/>
    <property type="match status" value="1"/>
</dbReference>
<dbReference type="STRING" id="2711.A0A067FID1"/>
<dbReference type="PANTHER" id="PTHR36807">
    <property type="entry name" value="PHOSPHOGLYCOLATE PHOSPHATASE"/>
    <property type="match status" value="1"/>
</dbReference>
<gene>
    <name evidence="1" type="ORF">CISIN_1g0473842mg</name>
</gene>
<organism evidence="1 2">
    <name type="scientific">Citrus sinensis</name>
    <name type="common">Sweet orange</name>
    <name type="synonym">Citrus aurantium var. sinensis</name>
    <dbReference type="NCBI Taxonomy" id="2711"/>
    <lineage>
        <taxon>Eukaryota</taxon>
        <taxon>Viridiplantae</taxon>
        <taxon>Streptophyta</taxon>
        <taxon>Embryophyta</taxon>
        <taxon>Tracheophyta</taxon>
        <taxon>Spermatophyta</taxon>
        <taxon>Magnoliopsida</taxon>
        <taxon>eudicotyledons</taxon>
        <taxon>Gunneridae</taxon>
        <taxon>Pentapetalae</taxon>
        <taxon>rosids</taxon>
        <taxon>malvids</taxon>
        <taxon>Sapindales</taxon>
        <taxon>Rutaceae</taxon>
        <taxon>Aurantioideae</taxon>
        <taxon>Citrus</taxon>
    </lineage>
</organism>
<dbReference type="Proteomes" id="UP000027120">
    <property type="component" value="Unassembled WGS sequence"/>
</dbReference>
<dbReference type="EMBL" id="KK784901">
    <property type="protein sequence ID" value="KDO65905.1"/>
    <property type="molecule type" value="Genomic_DNA"/>
</dbReference>
<accession>A0A067FID1</accession>
<dbReference type="AlphaFoldDB" id="A0A067FID1"/>
<evidence type="ECO:0000313" key="2">
    <source>
        <dbReference type="Proteomes" id="UP000027120"/>
    </source>
</evidence>
<name>A0A067FID1_CITSI</name>
<keyword evidence="2" id="KW-1185">Reference proteome</keyword>
<evidence type="ECO:0000313" key="1">
    <source>
        <dbReference type="EMBL" id="KDO65905.1"/>
    </source>
</evidence>